<evidence type="ECO:0000256" key="2">
    <source>
        <dbReference type="ARBA" id="ARBA00022679"/>
    </source>
</evidence>
<dbReference type="GO" id="GO:0016740">
    <property type="term" value="F:transferase activity"/>
    <property type="evidence" value="ECO:0007669"/>
    <property type="project" value="UniProtKB-KW"/>
</dbReference>
<dbReference type="AlphaFoldDB" id="A0A409WGH9"/>
<comment type="pathway">
    <text evidence="1">Secondary metabolite biosynthesis.</text>
</comment>
<dbReference type="Gene3D" id="3.40.50.150">
    <property type="entry name" value="Vaccinia Virus protein VP39"/>
    <property type="match status" value="1"/>
</dbReference>
<evidence type="ECO:0000313" key="5">
    <source>
        <dbReference type="EMBL" id="PPQ77581.1"/>
    </source>
</evidence>
<dbReference type="Proteomes" id="UP000283269">
    <property type="component" value="Unassembled WGS sequence"/>
</dbReference>
<keyword evidence="2" id="KW-0808">Transferase</keyword>
<dbReference type="InParanoid" id="A0A409WGH9"/>
<dbReference type="InterPro" id="IPR029063">
    <property type="entry name" value="SAM-dependent_MTases_sf"/>
</dbReference>
<name>A0A409WGH9_PSICY</name>
<reference evidence="5 6" key="1">
    <citation type="journal article" date="2018" name="Evol. Lett.">
        <title>Horizontal gene cluster transfer increased hallucinogenic mushroom diversity.</title>
        <authorList>
            <person name="Reynolds H.T."/>
            <person name="Vijayakumar V."/>
            <person name="Gluck-Thaler E."/>
            <person name="Korotkin H.B."/>
            <person name="Matheny P.B."/>
            <person name="Slot J.C."/>
        </authorList>
    </citation>
    <scope>NUCLEOTIDE SEQUENCE [LARGE SCALE GENOMIC DNA]</scope>
    <source>
        <strain evidence="5 6">2631</strain>
    </source>
</reference>
<keyword evidence="6" id="KW-1185">Reference proteome</keyword>
<dbReference type="InterPro" id="IPR051654">
    <property type="entry name" value="Meroterpenoid_MTases"/>
</dbReference>
<comment type="caution">
    <text evidence="5">The sequence shown here is derived from an EMBL/GenBank/DDBJ whole genome shotgun (WGS) entry which is preliminary data.</text>
</comment>
<organism evidence="5 6">
    <name type="scientific">Psilocybe cyanescens</name>
    <dbReference type="NCBI Taxonomy" id="93625"/>
    <lineage>
        <taxon>Eukaryota</taxon>
        <taxon>Fungi</taxon>
        <taxon>Dikarya</taxon>
        <taxon>Basidiomycota</taxon>
        <taxon>Agaricomycotina</taxon>
        <taxon>Agaricomycetes</taxon>
        <taxon>Agaricomycetidae</taxon>
        <taxon>Agaricales</taxon>
        <taxon>Agaricineae</taxon>
        <taxon>Strophariaceae</taxon>
        <taxon>Psilocybe</taxon>
    </lineage>
</organism>
<proteinExistence type="inferred from homology"/>
<accession>A0A409WGH9</accession>
<evidence type="ECO:0000256" key="1">
    <source>
        <dbReference type="ARBA" id="ARBA00005179"/>
    </source>
</evidence>
<dbReference type="STRING" id="93625.A0A409WGH9"/>
<evidence type="ECO:0008006" key="7">
    <source>
        <dbReference type="Google" id="ProtNLM"/>
    </source>
</evidence>
<keyword evidence="3" id="KW-0949">S-adenosyl-L-methionine</keyword>
<comment type="similarity">
    <text evidence="4">Belongs to the class I-like SAM-binding methyltransferase superfamily.</text>
</comment>
<dbReference type="SUPFAM" id="SSF53335">
    <property type="entry name" value="S-adenosyl-L-methionine-dependent methyltransferases"/>
    <property type="match status" value="1"/>
</dbReference>
<dbReference type="PANTHER" id="PTHR35897">
    <property type="entry name" value="METHYLTRANSFERASE AUSD"/>
    <property type="match status" value="1"/>
</dbReference>
<dbReference type="OrthoDB" id="2094832at2759"/>
<evidence type="ECO:0000313" key="6">
    <source>
        <dbReference type="Proteomes" id="UP000283269"/>
    </source>
</evidence>
<gene>
    <name evidence="5" type="ORF">CVT25_011373</name>
</gene>
<evidence type="ECO:0000256" key="4">
    <source>
        <dbReference type="ARBA" id="ARBA00038314"/>
    </source>
</evidence>
<dbReference type="EMBL" id="NHYD01003436">
    <property type="protein sequence ID" value="PPQ77581.1"/>
    <property type="molecule type" value="Genomic_DNA"/>
</dbReference>
<dbReference type="PANTHER" id="PTHR35897:SF1">
    <property type="entry name" value="METHYLTRANSFERASE AUSD"/>
    <property type="match status" value="1"/>
</dbReference>
<evidence type="ECO:0000256" key="3">
    <source>
        <dbReference type="ARBA" id="ARBA00022691"/>
    </source>
</evidence>
<sequence length="309" mass="35359">MSIYADPSKRPSLQPSRYNLQDDERRFFQLLTGIEDDAKLRDHILAVQAKAYQIYGYPCIRRFSFIKLKIAHLPGYPKALKLLAQRKDPILLDIGCCFGNDVRKAVVDGWPVENVIASDLRQGFWDSGHELFKSTPTSFPAAFIAGDIFESSMLETSDPGSPADTNQQPIRPLRNLTSLTPLKHQISAIHASSFFHLFSEERQLELAKRLASLLLPEKGSIVFGQHGSRPEKGFRMEAIRKEKDTDQVREHAMFCHSPDSWVKLWTEGIFGPHQQVKVKVDAELKQVERWDFENVDTKFYVMNWSVQVL</sequence>
<protein>
    <recommendedName>
        <fullName evidence="7">Methyltransferase domain-containing protein</fullName>
    </recommendedName>
</protein>